<evidence type="ECO:0000313" key="1">
    <source>
        <dbReference type="EMBL" id="VGM07365.1"/>
    </source>
</evidence>
<dbReference type="RefSeq" id="WP_004187661.1">
    <property type="nucleotide sequence ID" value="NZ_BIKG01000050.1"/>
</dbReference>
<proteinExistence type="predicted"/>
<dbReference type="EMBL" id="CAAHCU010000013">
    <property type="protein sequence ID" value="VGM07365.1"/>
    <property type="molecule type" value="Genomic_DNA"/>
</dbReference>
<name>A0A486RZZ8_KLEPN</name>
<organism evidence="1">
    <name type="scientific">Klebsiella pneumoniae</name>
    <dbReference type="NCBI Taxonomy" id="573"/>
    <lineage>
        <taxon>Bacteria</taxon>
        <taxon>Pseudomonadati</taxon>
        <taxon>Pseudomonadota</taxon>
        <taxon>Gammaproteobacteria</taxon>
        <taxon>Enterobacterales</taxon>
        <taxon>Enterobacteriaceae</taxon>
        <taxon>Klebsiella/Raoultella group</taxon>
        <taxon>Klebsiella</taxon>
        <taxon>Klebsiella pneumoniae complex</taxon>
    </lineage>
</organism>
<sequence>MTLYYIRRINPLRWNGDLPKDGNYLSLGTDGITNCCKTTDNELSIWLTDSKNPESENNKKVLAVIAAGSEKPSKIDFIFISEDEFNERNLTLKETPGKTAVSSMRYLHRDIENLDVKKLAILGMLIHEKANDDNEIHRVSTSKIKQYVRHAFKDGTPQAEEIKSIDGWSKLYD</sequence>
<reference evidence="1" key="1">
    <citation type="submission" date="2019-03" db="EMBL/GenBank/DDBJ databases">
        <authorList>
            <consortium name="Pathogen Informatics"/>
        </authorList>
    </citation>
    <scope>NUCLEOTIDE SEQUENCE</scope>
    <source>
        <strain evidence="1">5012STDY7626448</strain>
    </source>
</reference>
<gene>
    <name evidence="1" type="ORF">SAMEA4873650_04951</name>
</gene>
<accession>A0A486RZZ8</accession>
<protein>
    <submittedName>
        <fullName evidence="1">Uncharacterized protein</fullName>
    </submittedName>
</protein>
<dbReference type="AlphaFoldDB" id="A0A486RZZ8"/>